<comment type="caution">
    <text evidence="2">The sequence shown here is derived from an EMBL/GenBank/DDBJ whole genome shotgun (WGS) entry which is preliminary data.</text>
</comment>
<dbReference type="Proteomes" id="UP001500902">
    <property type="component" value="Unassembled WGS sequence"/>
</dbReference>
<keyword evidence="1" id="KW-1133">Transmembrane helix</keyword>
<keyword evidence="3" id="KW-1185">Reference proteome</keyword>
<feature type="transmembrane region" description="Helical" evidence="1">
    <location>
        <begin position="104"/>
        <end position="124"/>
    </location>
</feature>
<evidence type="ECO:0000313" key="2">
    <source>
        <dbReference type="EMBL" id="GAA3659348.1"/>
    </source>
</evidence>
<dbReference type="RefSeq" id="WP_344875990.1">
    <property type="nucleotide sequence ID" value="NZ_BAAAZP010000040.1"/>
</dbReference>
<gene>
    <name evidence="2" type="ORF">GCM10022224_023460</name>
</gene>
<evidence type="ECO:0000256" key="1">
    <source>
        <dbReference type="SAM" id="Phobius"/>
    </source>
</evidence>
<dbReference type="EMBL" id="BAAAZP010000040">
    <property type="protein sequence ID" value="GAA3659348.1"/>
    <property type="molecule type" value="Genomic_DNA"/>
</dbReference>
<evidence type="ECO:0000313" key="3">
    <source>
        <dbReference type="Proteomes" id="UP001500902"/>
    </source>
</evidence>
<organism evidence="2 3">
    <name type="scientific">Nonomuraea antimicrobica</name>
    <dbReference type="NCBI Taxonomy" id="561173"/>
    <lineage>
        <taxon>Bacteria</taxon>
        <taxon>Bacillati</taxon>
        <taxon>Actinomycetota</taxon>
        <taxon>Actinomycetes</taxon>
        <taxon>Streptosporangiales</taxon>
        <taxon>Streptosporangiaceae</taxon>
        <taxon>Nonomuraea</taxon>
    </lineage>
</organism>
<reference evidence="3" key="1">
    <citation type="journal article" date="2019" name="Int. J. Syst. Evol. Microbiol.">
        <title>The Global Catalogue of Microorganisms (GCM) 10K type strain sequencing project: providing services to taxonomists for standard genome sequencing and annotation.</title>
        <authorList>
            <consortium name="The Broad Institute Genomics Platform"/>
            <consortium name="The Broad Institute Genome Sequencing Center for Infectious Disease"/>
            <person name="Wu L."/>
            <person name="Ma J."/>
        </authorList>
    </citation>
    <scope>NUCLEOTIDE SEQUENCE [LARGE SCALE GENOMIC DNA]</scope>
    <source>
        <strain evidence="3">JCM 16904</strain>
    </source>
</reference>
<proteinExistence type="predicted"/>
<keyword evidence="1" id="KW-0812">Transmembrane</keyword>
<name>A0ABP7BI95_9ACTN</name>
<keyword evidence="1" id="KW-0472">Membrane</keyword>
<sequence>MSWEFPASLEWVRSLVGSEADWPGDEMTRLDGAGGWMDQAAAGQGAQSQAGAAVDGVLASGNTGEEVNVFRDTYGPTEERMNDGAGASLLAGGATTVHVVFKVMWKWIVLIALIVLLIDLIRLIRAYAVNPGLGVALSRMRVLATRQGLRKARNQVKKAISGGAVHPLQTAKAILRAQADYLLNGVHRVLGVFATGPLTILDATGTERLDAFDDNPNAQRDAERVLEQTPEGRAALAFAREHGITTLWQSGPDKRYISASSYNPTYNVIQIGGAGISRPEALAAEFVRQVQIAEDRWDTQSASGWFSARDSEEKAANEAAYRMGSQLGYEEDARNVYLRNNDNPDANYGADRLKYTREWYEEDQPRTNLLDWAPRTLDGLFNGGPLDLKP</sequence>
<protein>
    <submittedName>
        <fullName evidence="2">Uncharacterized protein</fullName>
    </submittedName>
</protein>
<accession>A0ABP7BI95</accession>